<dbReference type="SUPFAM" id="SSF159071">
    <property type="entry name" value="TrmB C-terminal domain-like"/>
    <property type="match status" value="1"/>
</dbReference>
<dbReference type="eggNOG" id="arCOG02038">
    <property type="taxonomic scope" value="Archaea"/>
</dbReference>
<dbReference type="Pfam" id="PF11495">
    <property type="entry name" value="Regulator_TrmB"/>
    <property type="match status" value="1"/>
</dbReference>
<comment type="similarity">
    <text evidence="1">Belongs to the transcriptional regulator TrmB family.</text>
</comment>
<dbReference type="CDD" id="cd09124">
    <property type="entry name" value="PLDc_like_TrmB_middle"/>
    <property type="match status" value="1"/>
</dbReference>
<dbReference type="Pfam" id="PF01978">
    <property type="entry name" value="TrmB"/>
    <property type="match status" value="1"/>
</dbReference>
<reference evidence="5" key="1">
    <citation type="journal article" date="2008" name="J. Bacteriol.">
        <title>Genome sequence of Thermofilum pendens reveals an exceptional loss of biosynthetic pathways without genome reduction.</title>
        <authorList>
            <person name="Anderson I."/>
            <person name="Rodriguez J."/>
            <person name="Susanti D."/>
            <person name="Porat I."/>
            <person name="Reich C."/>
            <person name="Ulrich L.E."/>
            <person name="Elkins J.G."/>
            <person name="Mavromatis K."/>
            <person name="Lykidis A."/>
            <person name="Kim E."/>
            <person name="Thompson L.S."/>
            <person name="Nolan M."/>
            <person name="Land M."/>
            <person name="Copeland A."/>
            <person name="Lapidus A."/>
            <person name="Lucas S."/>
            <person name="Detter C."/>
            <person name="Zhulin I.B."/>
            <person name="Olsen G.J."/>
            <person name="Whitman W."/>
            <person name="Mukhopadhyay B."/>
            <person name="Bristow J."/>
            <person name="Kyrpides N."/>
        </authorList>
    </citation>
    <scope>NUCLEOTIDE SEQUENCE [LARGE SCALE GENOMIC DNA]</scope>
    <source>
        <strain evidence="5">DSM 2475 / Hrk 5</strain>
    </source>
</reference>
<dbReference type="STRING" id="368408.Tpen_1154"/>
<dbReference type="InterPro" id="IPR036388">
    <property type="entry name" value="WH-like_DNA-bd_sf"/>
</dbReference>
<feature type="domain" description="Transcription regulator TrmB C-terminal" evidence="3">
    <location>
        <begin position="119"/>
        <end position="342"/>
    </location>
</feature>
<sequence length="344" mass="38407">MEGAELSLKDLYRLAESLGLREYEARAYIALVLYGSMTATELAKRSELPQPRVYDVVKALEEKGLVAISEGKPRKFSALDPRVALKRYVERRHAEETSTLNSILRLLESASLRREEPGVWTAVGQNAGESLFLSALESARHELLVAGYSKFLRGFLDRLARTDLATCLVLYDGEDIGSFVNVFDEVRLRPTRAPQMAIPDFSQVVIVSGWESGQVTAYKVTDDNLMRIFAVYYLDYLRGSGKVVAAKFGQLERRTYHHMTRALEHINALLGAGRKPVLTVRGRWVATGEEATVRGVPVRLFENSFRSVGTILLKLEDGREVSVGGVGAYLEDVEAYEITVEARE</sequence>
<evidence type="ECO:0000259" key="2">
    <source>
        <dbReference type="Pfam" id="PF01978"/>
    </source>
</evidence>
<dbReference type="InterPro" id="IPR021586">
    <property type="entry name" value="Tscrpt_reg_TrmB_C"/>
</dbReference>
<dbReference type="HOGENOM" id="CLU_062979_2_0_2"/>
<dbReference type="AlphaFoldDB" id="A1RZC2"/>
<dbReference type="GeneID" id="4602156"/>
<dbReference type="RefSeq" id="WP_011752817.1">
    <property type="nucleotide sequence ID" value="NC_008698.1"/>
</dbReference>
<gene>
    <name evidence="4" type="ordered locus">Tpen_1154</name>
</gene>
<accession>A1RZC2</accession>
<evidence type="ECO:0000313" key="4">
    <source>
        <dbReference type="EMBL" id="ABL78552.1"/>
    </source>
</evidence>
<dbReference type="PANTHER" id="PTHR34293">
    <property type="entry name" value="HTH-TYPE TRANSCRIPTIONAL REGULATOR TRMBL2"/>
    <property type="match status" value="1"/>
</dbReference>
<evidence type="ECO:0000313" key="5">
    <source>
        <dbReference type="Proteomes" id="UP000000641"/>
    </source>
</evidence>
<protein>
    <submittedName>
        <fullName evidence="4">Transcriptional regulator, TrmB</fullName>
    </submittedName>
</protein>
<dbReference type="Gene3D" id="2.30.30.690">
    <property type="match status" value="1"/>
</dbReference>
<dbReference type="OrthoDB" id="31307at2157"/>
<dbReference type="PANTHER" id="PTHR34293:SF1">
    <property type="entry name" value="HTH-TYPE TRANSCRIPTIONAL REGULATOR TRMBL2"/>
    <property type="match status" value="1"/>
</dbReference>
<keyword evidence="5" id="KW-1185">Reference proteome</keyword>
<dbReference type="Proteomes" id="UP000000641">
    <property type="component" value="Chromosome"/>
</dbReference>
<dbReference type="InterPro" id="IPR036390">
    <property type="entry name" value="WH_DNA-bd_sf"/>
</dbReference>
<feature type="domain" description="Transcription regulator TrmB N-terminal" evidence="2">
    <location>
        <begin position="15"/>
        <end position="81"/>
    </location>
</feature>
<organism evidence="4 5">
    <name type="scientific">Thermofilum pendens (strain DSM 2475 / Hrk 5)</name>
    <dbReference type="NCBI Taxonomy" id="368408"/>
    <lineage>
        <taxon>Archaea</taxon>
        <taxon>Thermoproteota</taxon>
        <taxon>Thermoprotei</taxon>
        <taxon>Thermofilales</taxon>
        <taxon>Thermofilaceae</taxon>
        <taxon>Thermofilum</taxon>
    </lineage>
</organism>
<dbReference type="InterPro" id="IPR002831">
    <property type="entry name" value="Tscrpt_reg_TrmB_N"/>
</dbReference>
<proteinExistence type="inferred from homology"/>
<evidence type="ECO:0000259" key="3">
    <source>
        <dbReference type="Pfam" id="PF11495"/>
    </source>
</evidence>
<dbReference type="InterPro" id="IPR051797">
    <property type="entry name" value="TrmB-like"/>
</dbReference>
<evidence type="ECO:0000256" key="1">
    <source>
        <dbReference type="ARBA" id="ARBA00007287"/>
    </source>
</evidence>
<dbReference type="SUPFAM" id="SSF46785">
    <property type="entry name" value="Winged helix' DNA-binding domain"/>
    <property type="match status" value="1"/>
</dbReference>
<dbReference type="EnsemblBacteria" id="ABL78552">
    <property type="protein sequence ID" value="ABL78552"/>
    <property type="gene ID" value="Tpen_1154"/>
</dbReference>
<dbReference type="KEGG" id="tpe:Tpen_1154"/>
<name>A1RZC2_THEPD</name>
<dbReference type="Gene3D" id="1.10.10.10">
    <property type="entry name" value="Winged helix-like DNA-binding domain superfamily/Winged helix DNA-binding domain"/>
    <property type="match status" value="1"/>
</dbReference>
<dbReference type="EMBL" id="CP000505">
    <property type="protein sequence ID" value="ABL78552.1"/>
    <property type="molecule type" value="Genomic_DNA"/>
</dbReference>